<protein>
    <recommendedName>
        <fullName evidence="4 17">NADH-ubiquinone oxidoreductase chain 2</fullName>
        <ecNumber evidence="3 17">7.1.1.2</ecNumber>
    </recommendedName>
</protein>
<evidence type="ECO:0000256" key="14">
    <source>
        <dbReference type="ARBA" id="ARBA00023128"/>
    </source>
</evidence>
<dbReference type="EC" id="7.1.1.2" evidence="3 17"/>
<keyword evidence="6 17" id="KW-0679">Respiratory chain</keyword>
<name>W0TJD2_HYPMR</name>
<reference evidence="19" key="1">
    <citation type="journal article" date="2013" name="BMC Genomics">
        <title>Afrobatrachian mitochondrial genomes: genome reorganization, gene rearrangement mechanisms, and evolutionary trends of duplicated and rearranged genes.</title>
        <authorList>
            <person name="Kurabayashi A."/>
            <person name="Sumida M."/>
        </authorList>
    </citation>
    <scope>NUCLEOTIDE SEQUENCE</scope>
    <source>
        <strain evidence="19">No. B03</strain>
    </source>
</reference>
<evidence type="ECO:0000256" key="7">
    <source>
        <dbReference type="ARBA" id="ARBA00022692"/>
    </source>
</evidence>
<feature type="transmembrane region" description="Helical" evidence="17">
    <location>
        <begin position="323"/>
        <end position="345"/>
    </location>
</feature>
<dbReference type="InterPro" id="IPR001750">
    <property type="entry name" value="ND/Mrp_TM"/>
</dbReference>
<keyword evidence="9 17" id="KW-1278">Translocase</keyword>
<dbReference type="GO" id="GO:0005743">
    <property type="term" value="C:mitochondrial inner membrane"/>
    <property type="evidence" value="ECO:0007669"/>
    <property type="project" value="UniProtKB-SubCell"/>
</dbReference>
<keyword evidence="10 17" id="KW-0249">Electron transport</keyword>
<comment type="catalytic activity">
    <reaction evidence="16 17">
        <text>a ubiquinone + NADH + 5 H(+)(in) = a ubiquinol + NAD(+) + 4 H(+)(out)</text>
        <dbReference type="Rhea" id="RHEA:29091"/>
        <dbReference type="Rhea" id="RHEA-COMP:9565"/>
        <dbReference type="Rhea" id="RHEA-COMP:9566"/>
        <dbReference type="ChEBI" id="CHEBI:15378"/>
        <dbReference type="ChEBI" id="CHEBI:16389"/>
        <dbReference type="ChEBI" id="CHEBI:17976"/>
        <dbReference type="ChEBI" id="CHEBI:57540"/>
        <dbReference type="ChEBI" id="CHEBI:57945"/>
        <dbReference type="EC" id="7.1.1.2"/>
    </reaction>
</comment>
<dbReference type="PANTHER" id="PTHR46552">
    <property type="entry name" value="NADH-UBIQUINONE OXIDOREDUCTASE CHAIN 2"/>
    <property type="match status" value="1"/>
</dbReference>
<reference evidence="19" key="2">
    <citation type="submission" date="2013-01" db="EMBL/GenBank/DDBJ databases">
        <authorList>
            <person name="Kurabayashi A."/>
            <person name="Sumida M."/>
        </authorList>
    </citation>
    <scope>NUCLEOTIDE SEQUENCE</scope>
    <source>
        <strain evidence="19">No. B03</strain>
    </source>
</reference>
<evidence type="ECO:0000256" key="2">
    <source>
        <dbReference type="ARBA" id="ARBA00007012"/>
    </source>
</evidence>
<feature type="transmembrane region" description="Helical" evidence="17">
    <location>
        <begin position="273"/>
        <end position="293"/>
    </location>
</feature>
<feature type="transmembrane region" description="Helical" evidence="17">
    <location>
        <begin position="239"/>
        <end position="261"/>
    </location>
</feature>
<keyword evidence="8 17" id="KW-0999">Mitochondrion inner membrane</keyword>
<gene>
    <name evidence="19" type="primary">nad2</name>
    <name evidence="19" type="synonym">ND2</name>
</gene>
<dbReference type="EMBL" id="AB777218">
    <property type="protein sequence ID" value="BAO42911.1"/>
    <property type="molecule type" value="Genomic_DNA"/>
</dbReference>
<accession>W0TJD2</accession>
<keyword evidence="14 17" id="KW-0496">Mitochondrion</keyword>
<evidence type="ECO:0000256" key="12">
    <source>
        <dbReference type="ARBA" id="ARBA00023027"/>
    </source>
</evidence>
<keyword evidence="5" id="KW-0813">Transport</keyword>
<evidence type="ECO:0000256" key="4">
    <source>
        <dbReference type="ARBA" id="ARBA00021008"/>
    </source>
</evidence>
<keyword evidence="7 17" id="KW-0812">Transmembrane</keyword>
<keyword evidence="13 17" id="KW-0830">Ubiquinone</keyword>
<keyword evidence="12 17" id="KW-0520">NAD</keyword>
<keyword evidence="11 17" id="KW-1133">Transmembrane helix</keyword>
<proteinExistence type="inferred from homology"/>
<dbReference type="Pfam" id="PF00361">
    <property type="entry name" value="Proton_antipo_M"/>
    <property type="match status" value="1"/>
</dbReference>
<comment type="subcellular location">
    <subcellularLocation>
        <location evidence="1 17">Mitochondrion inner membrane</location>
        <topology evidence="1 17">Multi-pass membrane protein</topology>
    </subcellularLocation>
</comment>
<dbReference type="GO" id="GO:0008137">
    <property type="term" value="F:NADH dehydrogenase (ubiquinone) activity"/>
    <property type="evidence" value="ECO:0007669"/>
    <property type="project" value="UniProtKB-EC"/>
</dbReference>
<dbReference type="PANTHER" id="PTHR46552:SF1">
    <property type="entry name" value="NADH-UBIQUINONE OXIDOREDUCTASE CHAIN 2"/>
    <property type="match status" value="1"/>
</dbReference>
<evidence type="ECO:0000256" key="5">
    <source>
        <dbReference type="ARBA" id="ARBA00022448"/>
    </source>
</evidence>
<evidence type="ECO:0000256" key="15">
    <source>
        <dbReference type="ARBA" id="ARBA00023136"/>
    </source>
</evidence>
<evidence type="ECO:0000256" key="3">
    <source>
        <dbReference type="ARBA" id="ARBA00012944"/>
    </source>
</evidence>
<keyword evidence="15 17" id="KW-0472">Membrane</keyword>
<feature type="transmembrane region" description="Helical" evidence="17">
    <location>
        <begin position="201"/>
        <end position="218"/>
    </location>
</feature>
<evidence type="ECO:0000256" key="10">
    <source>
        <dbReference type="ARBA" id="ARBA00022982"/>
    </source>
</evidence>
<dbReference type="InterPro" id="IPR003917">
    <property type="entry name" value="NADH_UbQ_OxRdtase_chain2"/>
</dbReference>
<evidence type="ECO:0000256" key="6">
    <source>
        <dbReference type="ARBA" id="ARBA00022660"/>
    </source>
</evidence>
<dbReference type="InterPro" id="IPR050175">
    <property type="entry name" value="Complex_I_Subunit_2"/>
</dbReference>
<evidence type="ECO:0000256" key="8">
    <source>
        <dbReference type="ARBA" id="ARBA00022792"/>
    </source>
</evidence>
<evidence type="ECO:0000259" key="18">
    <source>
        <dbReference type="Pfam" id="PF00361"/>
    </source>
</evidence>
<geneLocation type="mitochondrion" evidence="19"/>
<dbReference type="GO" id="GO:0006120">
    <property type="term" value="P:mitochondrial electron transport, NADH to ubiquinone"/>
    <property type="evidence" value="ECO:0007669"/>
    <property type="project" value="InterPro"/>
</dbReference>
<evidence type="ECO:0000256" key="11">
    <source>
        <dbReference type="ARBA" id="ARBA00022989"/>
    </source>
</evidence>
<feature type="domain" description="NADH:quinone oxidoreductase/Mrp antiporter transmembrane" evidence="18">
    <location>
        <begin position="23"/>
        <end position="288"/>
    </location>
</feature>
<dbReference type="PRINTS" id="PR01436">
    <property type="entry name" value="NADHDHGNASE2"/>
</dbReference>
<evidence type="ECO:0000313" key="19">
    <source>
        <dbReference type="EMBL" id="BAO42911.1"/>
    </source>
</evidence>
<feature type="transmembrane region" description="Helical" evidence="17">
    <location>
        <begin position="152"/>
        <end position="170"/>
    </location>
</feature>
<comment type="similarity">
    <text evidence="2 17">Belongs to the complex I subunit 2 family.</text>
</comment>
<evidence type="ECO:0000256" key="13">
    <source>
        <dbReference type="ARBA" id="ARBA00023075"/>
    </source>
</evidence>
<organism evidence="19">
    <name type="scientific">Hyperolius marmoratus</name>
    <name type="common">Marbled rush frog</name>
    <dbReference type="NCBI Taxonomy" id="476017"/>
    <lineage>
        <taxon>Eukaryota</taxon>
        <taxon>Metazoa</taxon>
        <taxon>Chordata</taxon>
        <taxon>Craniata</taxon>
        <taxon>Vertebrata</taxon>
        <taxon>Euteleostomi</taxon>
        <taxon>Amphibia</taxon>
        <taxon>Batrachia</taxon>
        <taxon>Anura</taxon>
        <taxon>Neobatrachia</taxon>
        <taxon>Microhyloidea</taxon>
        <taxon>Hyperoliidae</taxon>
        <taxon>Hyperolius</taxon>
    </lineage>
</organism>
<comment type="function">
    <text evidence="17">Core subunit of the mitochondrial membrane respiratory chain NADH dehydrogenase (Complex I) which catalyzes electron transfer from NADH through the respiratory chain, using ubiquinone as an electron acceptor. Essential for the catalytic activity and assembly of complex I.</text>
</comment>
<evidence type="ECO:0000256" key="9">
    <source>
        <dbReference type="ARBA" id="ARBA00022967"/>
    </source>
</evidence>
<feature type="transmembrane region" description="Helical" evidence="17">
    <location>
        <begin position="59"/>
        <end position="79"/>
    </location>
</feature>
<evidence type="ECO:0000256" key="1">
    <source>
        <dbReference type="ARBA" id="ARBA00004448"/>
    </source>
</evidence>
<evidence type="ECO:0000256" key="17">
    <source>
        <dbReference type="RuleBase" id="RU003403"/>
    </source>
</evidence>
<dbReference type="AlphaFoldDB" id="W0TJD2"/>
<feature type="transmembrane region" description="Helical" evidence="17">
    <location>
        <begin position="94"/>
        <end position="114"/>
    </location>
</feature>
<sequence length="346" mass="39155">MQLKTSFFMLLSLVIGTTITLSSNHWFMAWMGLEINTLAIIPFIISTKNPRATEATTKYFLTQAAASITLMCLITFNFWKTGEWSINLTDPTTTTFILITLMMKLGIAPLHFWMPDVLQGTPLKTGLILATWQKLAPLLILFQLSTTLNTNIITTLGVLSILIGGWGIINQTELRKMLAYSSIGHLGWTIIILPLYPNIALLNFIIYIMMSIVMFMIFHKMSLTKISDLSTSWSYSPTMMYIMMMTMLSLSGLLPLTGFLPKLMIVWYTLKKSMIIVATMLLITSLLSTYMYIRLTHFMMMLLTPHIVNSPISWRPKKTINSFIPLLATTSILLMPVLPTIITLIN</sequence>
<evidence type="ECO:0000256" key="16">
    <source>
        <dbReference type="ARBA" id="ARBA00049551"/>
    </source>
</evidence>